<evidence type="ECO:0000256" key="5">
    <source>
        <dbReference type="ARBA" id="ARBA00017322"/>
    </source>
</evidence>
<dbReference type="PANTHER" id="PTHR24421">
    <property type="entry name" value="NITRATE/NITRITE SENSOR PROTEIN NARX-RELATED"/>
    <property type="match status" value="1"/>
</dbReference>
<dbReference type="PRINTS" id="PR00344">
    <property type="entry name" value="BCTRLSENSOR"/>
</dbReference>
<evidence type="ECO:0000256" key="6">
    <source>
        <dbReference type="ARBA" id="ARBA00022485"/>
    </source>
</evidence>
<comment type="subcellular location">
    <subcellularLocation>
        <location evidence="3">Cytoplasm</location>
    </subcellularLocation>
</comment>
<evidence type="ECO:0000256" key="2">
    <source>
        <dbReference type="ARBA" id="ARBA00001966"/>
    </source>
</evidence>
<dbReference type="GO" id="GO:0046872">
    <property type="term" value="F:metal ion binding"/>
    <property type="evidence" value="ECO:0007669"/>
    <property type="project" value="UniProtKB-KW"/>
</dbReference>
<comment type="cofactor">
    <cofactor evidence="2">
        <name>[4Fe-4S] cluster</name>
        <dbReference type="ChEBI" id="CHEBI:49883"/>
    </cofactor>
</comment>
<evidence type="ECO:0000256" key="8">
    <source>
        <dbReference type="ARBA" id="ARBA00022679"/>
    </source>
</evidence>
<evidence type="ECO:0000259" key="17">
    <source>
        <dbReference type="PROSITE" id="PS50109"/>
    </source>
</evidence>
<keyword evidence="9" id="KW-0479">Metal-binding</keyword>
<accession>A0A1H9X0L1</accession>
<keyword evidence="13" id="KW-0411">Iron-sulfur</keyword>
<dbReference type="GO" id="GO:0016020">
    <property type="term" value="C:membrane"/>
    <property type="evidence" value="ECO:0007669"/>
    <property type="project" value="InterPro"/>
</dbReference>
<organism evidence="18 19">
    <name type="scientific">Actinokineospora terrae</name>
    <dbReference type="NCBI Taxonomy" id="155974"/>
    <lineage>
        <taxon>Bacteria</taxon>
        <taxon>Bacillati</taxon>
        <taxon>Actinomycetota</taxon>
        <taxon>Actinomycetes</taxon>
        <taxon>Pseudonocardiales</taxon>
        <taxon>Pseudonocardiaceae</taxon>
        <taxon>Actinokineospora</taxon>
    </lineage>
</organism>
<feature type="transmembrane region" description="Helical" evidence="16">
    <location>
        <begin position="58"/>
        <end position="76"/>
    </location>
</feature>
<keyword evidence="11" id="KW-0408">Iron</keyword>
<dbReference type="InterPro" id="IPR003594">
    <property type="entry name" value="HATPase_dom"/>
</dbReference>
<keyword evidence="16" id="KW-1133">Transmembrane helix</keyword>
<keyword evidence="19" id="KW-1185">Reference proteome</keyword>
<dbReference type="PROSITE" id="PS50109">
    <property type="entry name" value="HIS_KIN"/>
    <property type="match status" value="1"/>
</dbReference>
<keyword evidence="8" id="KW-0808">Transferase</keyword>
<evidence type="ECO:0000256" key="12">
    <source>
        <dbReference type="ARBA" id="ARBA00023012"/>
    </source>
</evidence>
<dbReference type="InterPro" id="IPR004358">
    <property type="entry name" value="Sig_transdc_His_kin-like_C"/>
</dbReference>
<name>A0A1H9X0L1_9PSEU</name>
<dbReference type="EC" id="2.7.13.3" evidence="4"/>
<dbReference type="GO" id="GO:0046983">
    <property type="term" value="F:protein dimerization activity"/>
    <property type="evidence" value="ECO:0007669"/>
    <property type="project" value="InterPro"/>
</dbReference>
<dbReference type="Gene3D" id="1.20.5.1930">
    <property type="match status" value="1"/>
</dbReference>
<dbReference type="InterPro" id="IPR005467">
    <property type="entry name" value="His_kinase_dom"/>
</dbReference>
<dbReference type="InterPro" id="IPR036890">
    <property type="entry name" value="HATPase_C_sf"/>
</dbReference>
<evidence type="ECO:0000256" key="1">
    <source>
        <dbReference type="ARBA" id="ARBA00000085"/>
    </source>
</evidence>
<reference evidence="19" key="1">
    <citation type="submission" date="2016-10" db="EMBL/GenBank/DDBJ databases">
        <authorList>
            <person name="Varghese N."/>
            <person name="Submissions S."/>
        </authorList>
    </citation>
    <scope>NUCLEOTIDE SEQUENCE [LARGE SCALE GENOMIC DNA]</scope>
    <source>
        <strain evidence="19">DSM 44260</strain>
    </source>
</reference>
<dbReference type="InterPro" id="IPR011712">
    <property type="entry name" value="Sig_transdc_His_kin_sub3_dim/P"/>
</dbReference>
<keyword evidence="10 18" id="KW-0418">Kinase</keyword>
<evidence type="ECO:0000256" key="7">
    <source>
        <dbReference type="ARBA" id="ARBA00022490"/>
    </source>
</evidence>
<feature type="transmembrane region" description="Helical" evidence="16">
    <location>
        <begin position="114"/>
        <end position="133"/>
    </location>
</feature>
<evidence type="ECO:0000256" key="14">
    <source>
        <dbReference type="ARBA" id="ARBA00024827"/>
    </source>
</evidence>
<gene>
    <name evidence="18" type="ORF">SAMN04487818_112102</name>
</gene>
<dbReference type="GO" id="GO:0000155">
    <property type="term" value="F:phosphorelay sensor kinase activity"/>
    <property type="evidence" value="ECO:0007669"/>
    <property type="project" value="InterPro"/>
</dbReference>
<dbReference type="Proteomes" id="UP000199051">
    <property type="component" value="Unassembled WGS sequence"/>
</dbReference>
<dbReference type="AlphaFoldDB" id="A0A1H9X0L1"/>
<dbReference type="Pfam" id="PF07730">
    <property type="entry name" value="HisKA_3"/>
    <property type="match status" value="1"/>
</dbReference>
<feature type="transmembrane region" description="Helical" evidence="16">
    <location>
        <begin position="82"/>
        <end position="107"/>
    </location>
</feature>
<keyword evidence="16" id="KW-0812">Transmembrane</keyword>
<evidence type="ECO:0000313" key="19">
    <source>
        <dbReference type="Proteomes" id="UP000199051"/>
    </source>
</evidence>
<sequence length="378" mass="39177">MPSRLNLLIDAAARPRGYAGGIVTSVDSRASARLLTAGPDVLGVALAGLAAARDPRPLVLVLAAGLVGCLVLRPRWVLGLVGILWVTLLVVTPGAVWFAFPFYFLLLRALPIRVAAGAVAVTGVVAVAGFGWHQHVLSIGTVIGPLLGGAVAVAVVVVYRESERRRELTVELAAAERAAGVLAERERLAREVHDTLAQSLSSIHLLLSAAQRGDTARHVDAAKAAAADALAEARRFVRDQNPPTLDGGSLPDALRQACAATTTASGLAVHCHVTGTEVDLPATHQLAILRVAQSALGNVINHANATEVQVTLSYLDTEVTLDVVDNGRGIPTTTPPTPNRGYGIATMRARARALAGDLVIESDPGQGTAIAITLPVPA</sequence>
<dbReference type="SMART" id="SM00387">
    <property type="entry name" value="HATPase_c"/>
    <property type="match status" value="1"/>
</dbReference>
<keyword evidence="7" id="KW-0963">Cytoplasm</keyword>
<evidence type="ECO:0000256" key="15">
    <source>
        <dbReference type="ARBA" id="ARBA00030800"/>
    </source>
</evidence>
<evidence type="ECO:0000256" key="4">
    <source>
        <dbReference type="ARBA" id="ARBA00012438"/>
    </source>
</evidence>
<dbReference type="SUPFAM" id="SSF55874">
    <property type="entry name" value="ATPase domain of HSP90 chaperone/DNA topoisomerase II/histidine kinase"/>
    <property type="match status" value="1"/>
</dbReference>
<comment type="catalytic activity">
    <reaction evidence="1">
        <text>ATP + protein L-histidine = ADP + protein N-phospho-L-histidine.</text>
        <dbReference type="EC" id="2.7.13.3"/>
    </reaction>
</comment>
<keyword evidence="6" id="KW-0004">4Fe-4S</keyword>
<keyword evidence="16" id="KW-0472">Membrane</keyword>
<keyword evidence="12" id="KW-0902">Two-component regulatory system</keyword>
<protein>
    <recommendedName>
        <fullName evidence="5">Oxygen sensor histidine kinase NreB</fullName>
        <ecNumber evidence="4">2.7.13.3</ecNumber>
    </recommendedName>
    <alternativeName>
        <fullName evidence="15">Nitrogen regulation protein B</fullName>
    </alternativeName>
</protein>
<dbReference type="EMBL" id="FOGI01000012">
    <property type="protein sequence ID" value="SES39706.1"/>
    <property type="molecule type" value="Genomic_DNA"/>
</dbReference>
<feature type="transmembrane region" description="Helical" evidence="16">
    <location>
        <begin position="139"/>
        <end position="159"/>
    </location>
</feature>
<dbReference type="Gene3D" id="3.30.565.10">
    <property type="entry name" value="Histidine kinase-like ATPase, C-terminal domain"/>
    <property type="match status" value="1"/>
</dbReference>
<dbReference type="InterPro" id="IPR050482">
    <property type="entry name" value="Sensor_HK_TwoCompSys"/>
</dbReference>
<evidence type="ECO:0000256" key="10">
    <source>
        <dbReference type="ARBA" id="ARBA00022777"/>
    </source>
</evidence>
<dbReference type="STRING" id="155974.SAMN04487818_112102"/>
<evidence type="ECO:0000256" key="9">
    <source>
        <dbReference type="ARBA" id="ARBA00022723"/>
    </source>
</evidence>
<dbReference type="GO" id="GO:0005737">
    <property type="term" value="C:cytoplasm"/>
    <property type="evidence" value="ECO:0007669"/>
    <property type="project" value="UniProtKB-SubCell"/>
</dbReference>
<proteinExistence type="predicted"/>
<evidence type="ECO:0000256" key="13">
    <source>
        <dbReference type="ARBA" id="ARBA00023014"/>
    </source>
</evidence>
<evidence type="ECO:0000313" key="18">
    <source>
        <dbReference type="EMBL" id="SES39706.1"/>
    </source>
</evidence>
<evidence type="ECO:0000256" key="16">
    <source>
        <dbReference type="SAM" id="Phobius"/>
    </source>
</evidence>
<evidence type="ECO:0000256" key="3">
    <source>
        <dbReference type="ARBA" id="ARBA00004496"/>
    </source>
</evidence>
<feature type="domain" description="Histidine kinase" evidence="17">
    <location>
        <begin position="288"/>
        <end position="378"/>
    </location>
</feature>
<dbReference type="CDD" id="cd16917">
    <property type="entry name" value="HATPase_UhpB-NarQ-NarX-like"/>
    <property type="match status" value="1"/>
</dbReference>
<evidence type="ECO:0000256" key="11">
    <source>
        <dbReference type="ARBA" id="ARBA00023004"/>
    </source>
</evidence>
<dbReference type="PANTHER" id="PTHR24421:SF62">
    <property type="entry name" value="SENSORY TRANSDUCTION HISTIDINE KINASE"/>
    <property type="match status" value="1"/>
</dbReference>
<comment type="function">
    <text evidence="14">Member of the two-component regulatory system NreB/NreC involved in the control of dissimilatory nitrate/nitrite reduction in response to oxygen. NreB functions as a direct oxygen sensor histidine kinase which is autophosphorylated, in the absence of oxygen, probably at the conserved histidine residue, and transfers its phosphate group probably to a conserved aspartate residue of NreC. NreB/NreC activates the expression of the nitrate (narGHJI) and nitrite (nir) reductase operons, as well as the putative nitrate transporter gene narT.</text>
</comment>
<dbReference type="Pfam" id="PF02518">
    <property type="entry name" value="HATPase_c"/>
    <property type="match status" value="1"/>
</dbReference>
<dbReference type="GO" id="GO:0051539">
    <property type="term" value="F:4 iron, 4 sulfur cluster binding"/>
    <property type="evidence" value="ECO:0007669"/>
    <property type="project" value="UniProtKB-KW"/>
</dbReference>